<evidence type="ECO:0000256" key="1">
    <source>
        <dbReference type="SAM" id="MobiDB-lite"/>
    </source>
</evidence>
<dbReference type="EMBL" id="CACSLK010015718">
    <property type="protein sequence ID" value="CAA0817160.1"/>
    <property type="molecule type" value="Genomic_DNA"/>
</dbReference>
<comment type="caution">
    <text evidence="2">The sequence shown here is derived from an EMBL/GenBank/DDBJ whole genome shotgun (WGS) entry which is preliminary data.</text>
</comment>
<sequence length="116" mass="13131">MKEREEADGRNRKERREGKKKKEVEKKRRSTQKVGKKMRVGVTSPQMLSAVSLPPPSFVNPRASRLCPSTLNVLSSPLQKLPKINFRFNCARDSGENESKTILDAFFLGESCGRSH</sequence>
<dbReference type="OrthoDB" id="532061at2759"/>
<gene>
    <name evidence="2" type="ORF">SHERM_16831</name>
</gene>
<keyword evidence="3" id="KW-1185">Reference proteome</keyword>
<organism evidence="2 3">
    <name type="scientific">Striga hermonthica</name>
    <name type="common">Purple witchweed</name>
    <name type="synonym">Buchnera hermonthica</name>
    <dbReference type="NCBI Taxonomy" id="68872"/>
    <lineage>
        <taxon>Eukaryota</taxon>
        <taxon>Viridiplantae</taxon>
        <taxon>Streptophyta</taxon>
        <taxon>Embryophyta</taxon>
        <taxon>Tracheophyta</taxon>
        <taxon>Spermatophyta</taxon>
        <taxon>Magnoliopsida</taxon>
        <taxon>eudicotyledons</taxon>
        <taxon>Gunneridae</taxon>
        <taxon>Pentapetalae</taxon>
        <taxon>asterids</taxon>
        <taxon>lamiids</taxon>
        <taxon>Lamiales</taxon>
        <taxon>Orobanchaceae</taxon>
        <taxon>Buchnereae</taxon>
        <taxon>Striga</taxon>
    </lineage>
</organism>
<dbReference type="Proteomes" id="UP001153555">
    <property type="component" value="Unassembled WGS sequence"/>
</dbReference>
<name>A0A9N7R7L0_STRHE</name>
<dbReference type="AlphaFoldDB" id="A0A9N7R7L0"/>
<feature type="region of interest" description="Disordered" evidence="1">
    <location>
        <begin position="1"/>
        <end position="54"/>
    </location>
</feature>
<reference evidence="2" key="1">
    <citation type="submission" date="2019-12" db="EMBL/GenBank/DDBJ databases">
        <authorList>
            <person name="Scholes J."/>
        </authorList>
    </citation>
    <scope>NUCLEOTIDE SEQUENCE</scope>
</reference>
<protein>
    <submittedName>
        <fullName evidence="2">Uncharacterized protein</fullName>
    </submittedName>
</protein>
<feature type="compositionally biased region" description="Basic and acidic residues" evidence="1">
    <location>
        <begin position="1"/>
        <end position="26"/>
    </location>
</feature>
<evidence type="ECO:0000313" key="3">
    <source>
        <dbReference type="Proteomes" id="UP001153555"/>
    </source>
</evidence>
<feature type="compositionally biased region" description="Basic residues" evidence="1">
    <location>
        <begin position="27"/>
        <end position="39"/>
    </location>
</feature>
<accession>A0A9N7R7L0</accession>
<proteinExistence type="predicted"/>
<evidence type="ECO:0000313" key="2">
    <source>
        <dbReference type="EMBL" id="CAA0817160.1"/>
    </source>
</evidence>